<dbReference type="Proteomes" id="UP000243739">
    <property type="component" value="Unassembled WGS sequence"/>
</dbReference>
<keyword evidence="2" id="KW-1185">Reference proteome</keyword>
<gene>
    <name evidence="1" type="ORF">BHF71_07205</name>
</gene>
<dbReference type="STRING" id="337097.BHF71_07205"/>
<reference evidence="1 2" key="1">
    <citation type="submission" date="2016-09" db="EMBL/GenBank/DDBJ databases">
        <title>Draft genome sequence for the type strain of Vulcanibacillus modesticaldus BR, a strictly anaerobic, moderately thermophilic, and nitrate-reducing bacterium from deep sea-hydrothermal vents of the Mid-Atlantic Ridge.</title>
        <authorList>
            <person name="Abin C.A."/>
            <person name="Hollibaugh J.T."/>
        </authorList>
    </citation>
    <scope>NUCLEOTIDE SEQUENCE [LARGE SCALE GENOMIC DNA]</scope>
    <source>
        <strain evidence="1 2">BR</strain>
    </source>
</reference>
<protein>
    <submittedName>
        <fullName evidence="1">Uncharacterized protein</fullName>
    </submittedName>
</protein>
<evidence type="ECO:0000313" key="1">
    <source>
        <dbReference type="EMBL" id="OEF99975.1"/>
    </source>
</evidence>
<dbReference type="EMBL" id="MIJF01000011">
    <property type="protein sequence ID" value="OEF99975.1"/>
    <property type="molecule type" value="Genomic_DNA"/>
</dbReference>
<sequence>MINGIYEQVINRMISELLEKDNKVIKKMPIDPAEKNLILAEYISGLIRDKFRHLDDTDKVNALNQMIDLLKKIVADEDVNDYLIEGVGELLLEVKDIKPFESKSNLIRPITSIARSSLFTGSKVEPSLFAELKKEILSADRIDILVSFIKYSGLRLLIDEFRVFTRTKKLRLFAI</sequence>
<dbReference type="RefSeq" id="WP_069656194.1">
    <property type="nucleotide sequence ID" value="NZ_MIJF01000011.1"/>
</dbReference>
<proteinExistence type="predicted"/>
<dbReference type="AlphaFoldDB" id="A0A1D2YWG1"/>
<name>A0A1D2YWG1_9BACI</name>
<comment type="caution">
    <text evidence="1">The sequence shown here is derived from an EMBL/GenBank/DDBJ whole genome shotgun (WGS) entry which is preliminary data.</text>
</comment>
<evidence type="ECO:0000313" key="2">
    <source>
        <dbReference type="Proteomes" id="UP000243739"/>
    </source>
</evidence>
<dbReference type="OrthoDB" id="9802848at2"/>
<organism evidence="1 2">
    <name type="scientific">Vulcanibacillus modesticaldus</name>
    <dbReference type="NCBI Taxonomy" id="337097"/>
    <lineage>
        <taxon>Bacteria</taxon>
        <taxon>Bacillati</taxon>
        <taxon>Bacillota</taxon>
        <taxon>Bacilli</taxon>
        <taxon>Bacillales</taxon>
        <taxon>Bacillaceae</taxon>
        <taxon>Vulcanibacillus</taxon>
    </lineage>
</organism>
<accession>A0A1D2YWG1</accession>